<protein>
    <submittedName>
        <fullName evidence="2">Uncharacterized protein</fullName>
    </submittedName>
</protein>
<dbReference type="EMBL" id="JAVRHL010000002">
    <property type="protein sequence ID" value="MDT0683097.1"/>
    <property type="molecule type" value="Genomic_DNA"/>
</dbReference>
<evidence type="ECO:0000256" key="1">
    <source>
        <dbReference type="SAM" id="Phobius"/>
    </source>
</evidence>
<proteinExistence type="predicted"/>
<organism evidence="2 3">
    <name type="scientific">Tropicimonas omnivorans</name>
    <dbReference type="NCBI Taxonomy" id="3075590"/>
    <lineage>
        <taxon>Bacteria</taxon>
        <taxon>Pseudomonadati</taxon>
        <taxon>Pseudomonadota</taxon>
        <taxon>Alphaproteobacteria</taxon>
        <taxon>Rhodobacterales</taxon>
        <taxon>Roseobacteraceae</taxon>
        <taxon>Tropicimonas</taxon>
    </lineage>
</organism>
<keyword evidence="1" id="KW-0472">Membrane</keyword>
<dbReference type="RefSeq" id="WP_311691246.1">
    <property type="nucleotide sequence ID" value="NZ_JAVRHL010000002.1"/>
</dbReference>
<sequence length="270" mass="31322">MTLGKELTKLRHRHEARQRLEDLDKERKLVHVIHYSCESFYDIKDGRTPRVTSIAVRNYASGQTKSFSIHKSAEQKNVPSEEISDRYDELEREMLGEFFEYLKYLKGHRFIHWNMRDINYGFPAIEHRFKILGGEPIVVEDDRKFDLARELVALYSVKYAPHGKFGRMHSLMDMNSIGAKDALTGKEEADAFDNEEYVKLHQSTLRKADVIANLLDRTLDGSLKTKATWRERHGIHPVALLEFLTEHWIWAIIVAVGVIVSIISGIWSLV</sequence>
<keyword evidence="1" id="KW-0812">Transmembrane</keyword>
<evidence type="ECO:0000313" key="2">
    <source>
        <dbReference type="EMBL" id="MDT0683097.1"/>
    </source>
</evidence>
<evidence type="ECO:0000313" key="3">
    <source>
        <dbReference type="Proteomes" id="UP001265259"/>
    </source>
</evidence>
<keyword evidence="1" id="KW-1133">Transmembrane helix</keyword>
<name>A0ABU3DJ15_9RHOB</name>
<accession>A0ABU3DJ15</accession>
<keyword evidence="3" id="KW-1185">Reference proteome</keyword>
<reference evidence="2 3" key="1">
    <citation type="submission" date="2023-09" db="EMBL/GenBank/DDBJ databases">
        <authorList>
            <person name="Rey-Velasco X."/>
        </authorList>
    </citation>
    <scope>NUCLEOTIDE SEQUENCE [LARGE SCALE GENOMIC DNA]</scope>
    <source>
        <strain evidence="2 3">F158</strain>
    </source>
</reference>
<feature type="transmembrane region" description="Helical" evidence="1">
    <location>
        <begin position="248"/>
        <end position="269"/>
    </location>
</feature>
<dbReference type="Proteomes" id="UP001265259">
    <property type="component" value="Unassembled WGS sequence"/>
</dbReference>
<comment type="caution">
    <text evidence="2">The sequence shown here is derived from an EMBL/GenBank/DDBJ whole genome shotgun (WGS) entry which is preliminary data.</text>
</comment>
<gene>
    <name evidence="2" type="ORF">RM543_10400</name>
</gene>